<feature type="domain" description="Activator of Hsp90 ATPase homologue 1/2-like C-terminal" evidence="2">
    <location>
        <begin position="13"/>
        <end position="127"/>
    </location>
</feature>
<comment type="similarity">
    <text evidence="1">Belongs to the AHA1 family.</text>
</comment>
<dbReference type="Pfam" id="PF08327">
    <property type="entry name" value="AHSA1"/>
    <property type="match status" value="1"/>
</dbReference>
<sequence>MAVKDFKTRIKIKADAEDVYAAFTNPFTIELWSGYPAVMPEVAGEEFSMWEGDIAGKILEIEPGQRIVQEWYFGEQEEQSVVTIKFFPKGGTVQVDLFHTNIPEEAYDEICEGWVKYYLGAIKEFLEIDD</sequence>
<dbReference type="Gene3D" id="3.30.530.20">
    <property type="match status" value="1"/>
</dbReference>
<organism evidence="3 4">
    <name type="scientific">Xiashengella succiniciproducens</name>
    <dbReference type="NCBI Taxonomy" id="2949635"/>
    <lineage>
        <taxon>Bacteria</taxon>
        <taxon>Pseudomonadati</taxon>
        <taxon>Bacteroidota</taxon>
        <taxon>Bacteroidia</taxon>
        <taxon>Marinilabiliales</taxon>
        <taxon>Marinilabiliaceae</taxon>
        <taxon>Xiashengella</taxon>
    </lineage>
</organism>
<proteinExistence type="inferred from homology"/>
<evidence type="ECO:0000259" key="2">
    <source>
        <dbReference type="Pfam" id="PF08327"/>
    </source>
</evidence>
<reference evidence="3" key="1">
    <citation type="submission" date="2022-05" db="EMBL/GenBank/DDBJ databases">
        <authorList>
            <person name="Sun X."/>
        </authorList>
    </citation>
    <scope>NUCLEOTIDE SEQUENCE</scope>
    <source>
        <strain evidence="3">Ai-910</strain>
    </source>
</reference>
<dbReference type="AlphaFoldDB" id="A0A9J6ZRK3"/>
<keyword evidence="4" id="KW-1185">Reference proteome</keyword>
<dbReference type="KEGG" id="alkq:M9189_02380"/>
<evidence type="ECO:0000313" key="3">
    <source>
        <dbReference type="EMBL" id="URW80206.1"/>
    </source>
</evidence>
<accession>A0A9J6ZRK3</accession>
<name>A0A9J6ZRK3_9BACT</name>
<gene>
    <name evidence="3" type="ORF">M9189_02380</name>
</gene>
<dbReference type="EMBL" id="CP098400">
    <property type="protein sequence ID" value="URW80206.1"/>
    <property type="molecule type" value="Genomic_DNA"/>
</dbReference>
<evidence type="ECO:0000313" key="4">
    <source>
        <dbReference type="Proteomes" id="UP001056426"/>
    </source>
</evidence>
<evidence type="ECO:0000256" key="1">
    <source>
        <dbReference type="ARBA" id="ARBA00006817"/>
    </source>
</evidence>
<dbReference type="Proteomes" id="UP001056426">
    <property type="component" value="Chromosome"/>
</dbReference>
<dbReference type="InterPro" id="IPR013538">
    <property type="entry name" value="ASHA1/2-like_C"/>
</dbReference>
<dbReference type="InterPro" id="IPR023393">
    <property type="entry name" value="START-like_dom_sf"/>
</dbReference>
<protein>
    <submittedName>
        <fullName evidence="3">SRPBCC domain-containing protein</fullName>
    </submittedName>
</protein>
<dbReference type="RefSeq" id="WP_250724337.1">
    <property type="nucleotide sequence ID" value="NZ_CP098400.1"/>
</dbReference>
<reference evidence="3" key="2">
    <citation type="submission" date="2022-06" db="EMBL/GenBank/DDBJ databases">
        <title>Xiashengella guii gen. nov. sp. nov., a bacterium isolated form anaerobic digestion tank.</title>
        <authorList>
            <person name="Huang H."/>
        </authorList>
    </citation>
    <scope>NUCLEOTIDE SEQUENCE</scope>
    <source>
        <strain evidence="3">Ai-910</strain>
    </source>
</reference>
<dbReference type="SUPFAM" id="SSF55961">
    <property type="entry name" value="Bet v1-like"/>
    <property type="match status" value="1"/>
</dbReference>